<gene>
    <name evidence="1" type="ORF">DK427_09480</name>
</gene>
<dbReference type="InterPro" id="IPR015946">
    <property type="entry name" value="KH_dom-like_a/b"/>
</dbReference>
<dbReference type="Pfam" id="PF02566">
    <property type="entry name" value="OsmC"/>
    <property type="match status" value="1"/>
</dbReference>
<accession>A0A2U8VQM6</accession>
<dbReference type="InterPro" id="IPR003718">
    <property type="entry name" value="OsmC/Ohr_fam"/>
</dbReference>
<dbReference type="InterPro" id="IPR036102">
    <property type="entry name" value="OsmC/Ohrsf"/>
</dbReference>
<reference evidence="1 2" key="1">
    <citation type="submission" date="2018-05" db="EMBL/GenBank/DDBJ databases">
        <title>Complete Genome Sequence of Methylobacterium sp. 17Sr1-43.</title>
        <authorList>
            <person name="Srinivasan S."/>
        </authorList>
    </citation>
    <scope>NUCLEOTIDE SEQUENCE [LARGE SCALE GENOMIC DNA]</scope>
    <source>
        <strain evidence="1 2">17Sr1-43</strain>
    </source>
</reference>
<evidence type="ECO:0000313" key="2">
    <source>
        <dbReference type="Proteomes" id="UP000246058"/>
    </source>
</evidence>
<evidence type="ECO:0000313" key="1">
    <source>
        <dbReference type="EMBL" id="AWN35935.1"/>
    </source>
</evidence>
<dbReference type="KEGG" id="meti:DK427_09480"/>
<organism evidence="1 2">
    <name type="scientific">Methylobacterium radiodurans</name>
    <dbReference type="NCBI Taxonomy" id="2202828"/>
    <lineage>
        <taxon>Bacteria</taxon>
        <taxon>Pseudomonadati</taxon>
        <taxon>Pseudomonadota</taxon>
        <taxon>Alphaproteobacteria</taxon>
        <taxon>Hyphomicrobiales</taxon>
        <taxon>Methylobacteriaceae</taxon>
        <taxon>Methylobacterium</taxon>
    </lineage>
</organism>
<proteinExistence type="predicted"/>
<dbReference type="Gene3D" id="3.30.300.20">
    <property type="match status" value="1"/>
</dbReference>
<dbReference type="EMBL" id="CP029551">
    <property type="protein sequence ID" value="AWN35935.1"/>
    <property type="molecule type" value="Genomic_DNA"/>
</dbReference>
<sequence>MEEGPGITLRQISAYRFELDFGNALPALTVDEAEPVGRGAGPCPEQLLVAGVANCLSASLVFALGKFRQEANGLETRARCRIARNAAGRLRIVGIDVAITLGAEARDLDRIDRVLAQFENFCTVSESVKAGIPVAVSVSDRGGTCLRATGFGDDGAE</sequence>
<dbReference type="Proteomes" id="UP000246058">
    <property type="component" value="Chromosome"/>
</dbReference>
<protein>
    <submittedName>
        <fullName evidence="1">Peroxiredoxin</fullName>
    </submittedName>
</protein>
<name>A0A2U8VQM6_9HYPH</name>
<keyword evidence="2" id="KW-1185">Reference proteome</keyword>
<dbReference type="OrthoDB" id="5297623at2"/>
<dbReference type="SUPFAM" id="SSF82784">
    <property type="entry name" value="OsmC-like"/>
    <property type="match status" value="1"/>
</dbReference>
<dbReference type="AlphaFoldDB" id="A0A2U8VQM6"/>
<dbReference type="RefSeq" id="WP_109951047.1">
    <property type="nucleotide sequence ID" value="NZ_CP029551.1"/>
</dbReference>